<feature type="transmembrane region" description="Helical" evidence="6">
    <location>
        <begin position="130"/>
        <end position="150"/>
    </location>
</feature>
<dbReference type="Proteomes" id="UP000178636">
    <property type="component" value="Unassembled WGS sequence"/>
</dbReference>
<sequence>MLSHFRHIDWILLLALIPITGAGLISMYVFVGENDFFERQIFWVGIALAVCLGLSLLDLRALRKTQAILTLYLSSIALLLALFSLGSAVSGAQSWFQLGLFSIQPAEPMKLVLILLLAKYFSRRHVEIAHWKHIFISGFYALIPFLLVLIQPDFGSAIILFAIWFGMTVVSGISKKHLLLVFLAGALAFLFLWFFAFAPYQKERIKTFVHPLTDVRGAGYNAHQSTIAVGSGEFLGKGIGYGTQSRLKFLPQYQTDFIFASFAEEWGFVGVLLLLLCFGIVIWRVLHAAFLGASNFETLFALGLAIFFMTQLTIHVGMNMGLLPVTGQTLPFMSYGGSHLLTEFAGLGILMGMRRYERVSHAENMKNEFFGI</sequence>
<accession>A0A1G2DGQ7</accession>
<evidence type="ECO:0000256" key="4">
    <source>
        <dbReference type="ARBA" id="ARBA00022989"/>
    </source>
</evidence>
<feature type="transmembrane region" description="Helical" evidence="6">
    <location>
        <begin position="37"/>
        <end position="57"/>
    </location>
</feature>
<dbReference type="GO" id="GO:0015648">
    <property type="term" value="F:lipid-linked peptidoglycan transporter activity"/>
    <property type="evidence" value="ECO:0007669"/>
    <property type="project" value="TreeGrafter"/>
</dbReference>
<feature type="transmembrane region" description="Helical" evidence="6">
    <location>
        <begin position="178"/>
        <end position="198"/>
    </location>
</feature>
<dbReference type="GO" id="GO:0008360">
    <property type="term" value="P:regulation of cell shape"/>
    <property type="evidence" value="ECO:0007669"/>
    <property type="project" value="UniProtKB-KW"/>
</dbReference>
<reference evidence="7 8" key="1">
    <citation type="journal article" date="2016" name="Nat. Commun.">
        <title>Thousands of microbial genomes shed light on interconnected biogeochemical processes in an aquifer system.</title>
        <authorList>
            <person name="Anantharaman K."/>
            <person name="Brown C.T."/>
            <person name="Hug L.A."/>
            <person name="Sharon I."/>
            <person name="Castelle C.J."/>
            <person name="Probst A.J."/>
            <person name="Thomas B.C."/>
            <person name="Singh A."/>
            <person name="Wilkins M.J."/>
            <person name="Karaoz U."/>
            <person name="Brodie E.L."/>
            <person name="Williams K.H."/>
            <person name="Hubbard S.S."/>
            <person name="Banfield J.F."/>
        </authorList>
    </citation>
    <scope>NUCLEOTIDE SEQUENCE [LARGE SCALE GENOMIC DNA]</scope>
</reference>
<comment type="caution">
    <text evidence="7">The sequence shown here is derived from an EMBL/GenBank/DDBJ whole genome shotgun (WGS) entry which is preliminary data.</text>
</comment>
<feature type="transmembrane region" description="Helical" evidence="6">
    <location>
        <begin position="330"/>
        <end position="350"/>
    </location>
</feature>
<dbReference type="Pfam" id="PF01098">
    <property type="entry name" value="FTSW_RODA_SPOVE"/>
    <property type="match status" value="1"/>
</dbReference>
<evidence type="ECO:0000256" key="1">
    <source>
        <dbReference type="ARBA" id="ARBA00004141"/>
    </source>
</evidence>
<keyword evidence="2 6" id="KW-0812">Transmembrane</keyword>
<dbReference type="PANTHER" id="PTHR30474:SF1">
    <property type="entry name" value="PEPTIDOGLYCAN GLYCOSYLTRANSFERASE MRDB"/>
    <property type="match status" value="1"/>
</dbReference>
<feature type="transmembrane region" description="Helical" evidence="6">
    <location>
        <begin position="12"/>
        <end position="31"/>
    </location>
</feature>
<evidence type="ECO:0000256" key="6">
    <source>
        <dbReference type="SAM" id="Phobius"/>
    </source>
</evidence>
<dbReference type="InterPro" id="IPR011923">
    <property type="entry name" value="RodA/MrdB"/>
</dbReference>
<name>A0A1G2DGQ7_9BACT</name>
<dbReference type="STRING" id="1798664.A3C93_00650"/>
<gene>
    <name evidence="7" type="ORF">A3C93_00650</name>
</gene>
<dbReference type="PANTHER" id="PTHR30474">
    <property type="entry name" value="CELL CYCLE PROTEIN"/>
    <property type="match status" value="1"/>
</dbReference>
<comment type="subcellular location">
    <subcellularLocation>
        <location evidence="1">Membrane</location>
        <topology evidence="1">Multi-pass membrane protein</topology>
    </subcellularLocation>
</comment>
<evidence type="ECO:0000256" key="5">
    <source>
        <dbReference type="ARBA" id="ARBA00023136"/>
    </source>
</evidence>
<dbReference type="AlphaFoldDB" id="A0A1G2DGQ7"/>
<feature type="transmembrane region" description="Helical" evidence="6">
    <location>
        <begin position="69"/>
        <end position="89"/>
    </location>
</feature>
<evidence type="ECO:0000256" key="3">
    <source>
        <dbReference type="ARBA" id="ARBA00022960"/>
    </source>
</evidence>
<keyword evidence="5 6" id="KW-0472">Membrane</keyword>
<evidence type="ECO:0000256" key="2">
    <source>
        <dbReference type="ARBA" id="ARBA00022692"/>
    </source>
</evidence>
<proteinExistence type="predicted"/>
<feature type="transmembrane region" description="Helical" evidence="6">
    <location>
        <begin position="298"/>
        <end position="318"/>
    </location>
</feature>
<evidence type="ECO:0000313" key="8">
    <source>
        <dbReference type="Proteomes" id="UP000178636"/>
    </source>
</evidence>
<dbReference type="NCBIfam" id="TIGR02210">
    <property type="entry name" value="rodA_shape"/>
    <property type="match status" value="1"/>
</dbReference>
<dbReference type="InterPro" id="IPR001182">
    <property type="entry name" value="FtsW/RodA"/>
</dbReference>
<organism evidence="7 8">
    <name type="scientific">Candidatus Lloydbacteria bacterium RIFCSPHIGHO2_02_FULL_54_17</name>
    <dbReference type="NCBI Taxonomy" id="1798664"/>
    <lineage>
        <taxon>Bacteria</taxon>
        <taxon>Candidatus Lloydiibacteriota</taxon>
    </lineage>
</organism>
<dbReference type="GO" id="GO:0005886">
    <property type="term" value="C:plasma membrane"/>
    <property type="evidence" value="ECO:0007669"/>
    <property type="project" value="TreeGrafter"/>
</dbReference>
<protein>
    <submittedName>
        <fullName evidence="7">Rod shape-determining protein RodA</fullName>
    </submittedName>
</protein>
<feature type="transmembrane region" description="Helical" evidence="6">
    <location>
        <begin position="95"/>
        <end position="118"/>
    </location>
</feature>
<dbReference type="GO" id="GO:0051301">
    <property type="term" value="P:cell division"/>
    <property type="evidence" value="ECO:0007669"/>
    <property type="project" value="InterPro"/>
</dbReference>
<keyword evidence="3" id="KW-0133">Cell shape</keyword>
<evidence type="ECO:0000313" key="7">
    <source>
        <dbReference type="EMBL" id="OGZ12151.1"/>
    </source>
</evidence>
<dbReference type="EMBL" id="MHLO01000023">
    <property type="protein sequence ID" value="OGZ12151.1"/>
    <property type="molecule type" value="Genomic_DNA"/>
</dbReference>
<feature type="transmembrane region" description="Helical" evidence="6">
    <location>
        <begin position="156"/>
        <end position="173"/>
    </location>
</feature>
<keyword evidence="4 6" id="KW-1133">Transmembrane helix</keyword>
<dbReference type="GO" id="GO:0032153">
    <property type="term" value="C:cell division site"/>
    <property type="evidence" value="ECO:0007669"/>
    <property type="project" value="TreeGrafter"/>
</dbReference>
<feature type="transmembrane region" description="Helical" evidence="6">
    <location>
        <begin position="266"/>
        <end position="286"/>
    </location>
</feature>